<gene>
    <name evidence="16" type="ORF">D3F03_00230</name>
</gene>
<dbReference type="GO" id="GO:0004888">
    <property type="term" value="F:transmembrane signaling receptor activity"/>
    <property type="evidence" value="ECO:0007669"/>
    <property type="project" value="InterPro"/>
</dbReference>
<dbReference type="InterPro" id="IPR003660">
    <property type="entry name" value="HAMP_dom"/>
</dbReference>
<evidence type="ECO:0000313" key="17">
    <source>
        <dbReference type="Proteomes" id="UP000266302"/>
    </source>
</evidence>
<dbReference type="InterPro" id="IPR004089">
    <property type="entry name" value="MCPsignal_dom"/>
</dbReference>
<evidence type="ECO:0000256" key="9">
    <source>
        <dbReference type="ARBA" id="ARBA00023224"/>
    </source>
</evidence>
<dbReference type="SUPFAM" id="SSF58104">
    <property type="entry name" value="Methyl-accepting chemotaxis protein (MCP) signaling domain"/>
    <property type="match status" value="1"/>
</dbReference>
<dbReference type="InterPro" id="IPR004090">
    <property type="entry name" value="Chemotax_Me-accpt_rcpt"/>
</dbReference>
<keyword evidence="9 11" id="KW-0807">Transducer</keyword>
<dbReference type="PROSITE" id="PS50111">
    <property type="entry name" value="CHEMOTAXIS_TRANSDUC_2"/>
    <property type="match status" value="1"/>
</dbReference>
<keyword evidence="8 13" id="KW-0472">Membrane</keyword>
<dbReference type="AlphaFoldDB" id="A0A398CFM7"/>
<dbReference type="InterPro" id="IPR035440">
    <property type="entry name" value="4HB_MCP_dom_sf"/>
</dbReference>
<feature type="transmembrane region" description="Helical" evidence="13">
    <location>
        <begin position="68"/>
        <end position="88"/>
    </location>
</feature>
<dbReference type="Gene3D" id="1.20.120.30">
    <property type="entry name" value="Aspartate receptor, ligand-binding domain"/>
    <property type="match status" value="1"/>
</dbReference>
<evidence type="ECO:0000256" key="5">
    <source>
        <dbReference type="ARBA" id="ARBA00022519"/>
    </source>
</evidence>
<keyword evidence="6 13" id="KW-0812">Transmembrane</keyword>
<organism evidence="16 17">
    <name type="scientific">Simplicispira hankyongi</name>
    <dbReference type="NCBI Taxonomy" id="2315688"/>
    <lineage>
        <taxon>Bacteria</taxon>
        <taxon>Pseudomonadati</taxon>
        <taxon>Pseudomonadota</taxon>
        <taxon>Betaproteobacteria</taxon>
        <taxon>Burkholderiales</taxon>
        <taxon>Comamonadaceae</taxon>
        <taxon>Simplicispira</taxon>
    </lineage>
</organism>
<protein>
    <submittedName>
        <fullName evidence="16">HAMP domain-containing protein</fullName>
    </submittedName>
</protein>
<dbReference type="SMART" id="SM00283">
    <property type="entry name" value="MA"/>
    <property type="match status" value="1"/>
</dbReference>
<evidence type="ECO:0000313" key="16">
    <source>
        <dbReference type="EMBL" id="RID98930.1"/>
    </source>
</evidence>
<evidence type="ECO:0000259" key="15">
    <source>
        <dbReference type="PROSITE" id="PS50885"/>
    </source>
</evidence>
<comment type="caution">
    <text evidence="16">The sequence shown here is derived from an EMBL/GenBank/DDBJ whole genome shotgun (WGS) entry which is preliminary data.</text>
</comment>
<evidence type="ECO:0000256" key="1">
    <source>
        <dbReference type="ARBA" id="ARBA00004429"/>
    </source>
</evidence>
<dbReference type="Pfam" id="PF02203">
    <property type="entry name" value="TarH"/>
    <property type="match status" value="1"/>
</dbReference>
<keyword evidence="3" id="KW-0488">Methylation</keyword>
<evidence type="ECO:0000256" key="12">
    <source>
        <dbReference type="SAM" id="MobiDB-lite"/>
    </source>
</evidence>
<dbReference type="PROSITE" id="PS50885">
    <property type="entry name" value="HAMP"/>
    <property type="match status" value="1"/>
</dbReference>
<feature type="domain" description="Methyl-accepting transducer" evidence="14">
    <location>
        <begin position="335"/>
        <end position="564"/>
    </location>
</feature>
<sequence>MAAHAAQGKSHTAAGTGQITLINVITRHAKTLLAAPNTVGASLAPTCPMSTLPYTSADPHTQASRRSIGAMLTAALMALALVFAASAASSLTALVKSNASFDLVAREISVLQDLSESVDNTRNSRVWMVQASVYSSYGMFKEAEQALHTAQAKLADSRKAFERYQKAPKSAAEAPMAKVAEARYTVFLAEGLEPLVVALQKGNPQNYINTLRNKTPALDAEFEKAVDAVLAYRNEQASHLQASIQANFTRSLTRLWVLTALFAAACLAVWGGARRWLVQPLRSMAGEIETVAANDLSASTATLQRFAPREIAQVQAMVERMRQQLSSTVGAIRQSAHTVQAASHAIATGNGHLSGRTEQQGEHLQHTSDAIHHMAQSLSETASAVARVASVAQSAATVATEGGSKVDQARGAMDAIQASSRKIGEITTVIDGIAFQTNILALNAAVEAARAGEHGRGFAVVASEVRTLAQRSASAAKEIKHLIDDSMVCVNRGVAHVHGAGTTMGDVLEQVNAAAALAADIRLAMDQQALDADHARATLTQLNEMTQQNMHLVEQSAQAAHSLDQQADALAHAVDSFRLPGDAAVQIAPPSPAPHRAAPSHALPGIRFQPR</sequence>
<dbReference type="FunFam" id="1.10.287.950:FF:000001">
    <property type="entry name" value="Methyl-accepting chemotaxis sensory transducer"/>
    <property type="match status" value="1"/>
</dbReference>
<evidence type="ECO:0000256" key="10">
    <source>
        <dbReference type="ARBA" id="ARBA00029447"/>
    </source>
</evidence>
<evidence type="ECO:0000256" key="7">
    <source>
        <dbReference type="ARBA" id="ARBA00022989"/>
    </source>
</evidence>
<dbReference type="GO" id="GO:0007165">
    <property type="term" value="P:signal transduction"/>
    <property type="evidence" value="ECO:0007669"/>
    <property type="project" value="UniProtKB-KW"/>
</dbReference>
<name>A0A398CFM7_9BURK</name>
<feature type="domain" description="HAMP" evidence="15">
    <location>
        <begin position="275"/>
        <end position="330"/>
    </location>
</feature>
<keyword evidence="17" id="KW-1185">Reference proteome</keyword>
<reference evidence="16 17" key="1">
    <citation type="submission" date="2018-09" db="EMBL/GenBank/DDBJ databases">
        <title>Draft genome of Simplicispira sp. NY-02.</title>
        <authorList>
            <person name="Im W.T."/>
        </authorList>
    </citation>
    <scope>NUCLEOTIDE SEQUENCE [LARGE SCALE GENOMIC DNA]</scope>
    <source>
        <strain evidence="16 17">NY-02</strain>
    </source>
</reference>
<feature type="region of interest" description="Disordered" evidence="12">
    <location>
        <begin position="589"/>
        <end position="611"/>
    </location>
</feature>
<dbReference type="EMBL" id="QXJC01000001">
    <property type="protein sequence ID" value="RID98930.1"/>
    <property type="molecule type" value="Genomic_DNA"/>
</dbReference>
<comment type="subcellular location">
    <subcellularLocation>
        <location evidence="1">Cell inner membrane</location>
        <topology evidence="1">Multi-pass membrane protein</topology>
    </subcellularLocation>
</comment>
<keyword evidence="7 13" id="KW-1133">Transmembrane helix</keyword>
<dbReference type="PRINTS" id="PR00260">
    <property type="entry name" value="CHEMTRNSDUCR"/>
</dbReference>
<evidence type="ECO:0000256" key="8">
    <source>
        <dbReference type="ARBA" id="ARBA00023136"/>
    </source>
</evidence>
<keyword evidence="4" id="KW-0145">Chemotaxis</keyword>
<dbReference type="Gene3D" id="1.10.287.950">
    <property type="entry name" value="Methyl-accepting chemotaxis protein"/>
    <property type="match status" value="1"/>
</dbReference>
<dbReference type="CDD" id="cd19407">
    <property type="entry name" value="Tar_Tsr_sensor"/>
    <property type="match status" value="1"/>
</dbReference>
<evidence type="ECO:0000256" key="4">
    <source>
        <dbReference type="ARBA" id="ARBA00022500"/>
    </source>
</evidence>
<dbReference type="SMART" id="SM00304">
    <property type="entry name" value="HAMP"/>
    <property type="match status" value="1"/>
</dbReference>
<keyword evidence="2" id="KW-1003">Cell membrane</keyword>
<dbReference type="GO" id="GO:0006935">
    <property type="term" value="P:chemotaxis"/>
    <property type="evidence" value="ECO:0007669"/>
    <property type="project" value="UniProtKB-KW"/>
</dbReference>
<dbReference type="PANTHER" id="PTHR43531:SF7">
    <property type="entry name" value="AEROTAXIS RECEPTOR"/>
    <property type="match status" value="1"/>
</dbReference>
<comment type="similarity">
    <text evidence="10">Belongs to the methyl-accepting chemotaxis (MCP) protein family.</text>
</comment>
<evidence type="ECO:0000256" key="6">
    <source>
        <dbReference type="ARBA" id="ARBA00022692"/>
    </source>
</evidence>
<proteinExistence type="inferred from homology"/>
<evidence type="ECO:0000256" key="13">
    <source>
        <dbReference type="SAM" id="Phobius"/>
    </source>
</evidence>
<evidence type="ECO:0000256" key="2">
    <source>
        <dbReference type="ARBA" id="ARBA00022475"/>
    </source>
</evidence>
<dbReference type="InterPro" id="IPR003122">
    <property type="entry name" value="Tar_rcpt_lig-bd"/>
</dbReference>
<dbReference type="SUPFAM" id="SSF47170">
    <property type="entry name" value="Aspartate receptor, ligand-binding domain"/>
    <property type="match status" value="1"/>
</dbReference>
<dbReference type="Proteomes" id="UP000266302">
    <property type="component" value="Unassembled WGS sequence"/>
</dbReference>
<dbReference type="InterPro" id="IPR051310">
    <property type="entry name" value="MCP_chemotaxis"/>
</dbReference>
<accession>A0A398CFM7</accession>
<dbReference type="PANTHER" id="PTHR43531">
    <property type="entry name" value="PROTEIN ICFG"/>
    <property type="match status" value="1"/>
</dbReference>
<evidence type="ECO:0000259" key="14">
    <source>
        <dbReference type="PROSITE" id="PS50111"/>
    </source>
</evidence>
<dbReference type="GO" id="GO:0005886">
    <property type="term" value="C:plasma membrane"/>
    <property type="evidence" value="ECO:0007669"/>
    <property type="project" value="UniProtKB-SubCell"/>
</dbReference>
<evidence type="ECO:0000256" key="3">
    <source>
        <dbReference type="ARBA" id="ARBA00022481"/>
    </source>
</evidence>
<evidence type="ECO:0000256" key="11">
    <source>
        <dbReference type="PROSITE-ProRule" id="PRU00284"/>
    </source>
</evidence>
<keyword evidence="5" id="KW-0997">Cell inner membrane</keyword>
<dbReference type="Pfam" id="PF00015">
    <property type="entry name" value="MCPsignal"/>
    <property type="match status" value="1"/>
</dbReference>